<keyword evidence="3 5" id="KW-1133">Transmembrane helix</keyword>
<reference evidence="7 8" key="1">
    <citation type="submission" date="2018-01" db="EMBL/GenBank/DDBJ databases">
        <title>Genome sequence of a Cantenovulum-like bacteria.</title>
        <authorList>
            <person name="Tan W.R."/>
            <person name="Lau N.-S."/>
            <person name="Go F."/>
            <person name="Amirul A.-A.A."/>
        </authorList>
    </citation>
    <scope>NUCLEOTIDE SEQUENCE [LARGE SCALE GENOMIC DNA]</scope>
    <source>
        <strain evidence="7 8">CCB-QB4</strain>
    </source>
</reference>
<evidence type="ECO:0000256" key="4">
    <source>
        <dbReference type="ARBA" id="ARBA00023136"/>
    </source>
</evidence>
<dbReference type="PANTHER" id="PTHR37422:SF13">
    <property type="entry name" value="LIPOPOLYSACCHARIDE BIOSYNTHESIS PROTEIN PA4999-RELATED"/>
    <property type="match status" value="1"/>
</dbReference>
<keyword evidence="2 5" id="KW-0812">Transmembrane</keyword>
<comment type="subcellular location">
    <subcellularLocation>
        <location evidence="1">Membrane</location>
        <topology evidence="1">Multi-pass membrane protein</topology>
    </subcellularLocation>
</comment>
<organism evidence="7 8">
    <name type="scientific">Saccharobesus litoralis</name>
    <dbReference type="NCBI Taxonomy" id="2172099"/>
    <lineage>
        <taxon>Bacteria</taxon>
        <taxon>Pseudomonadati</taxon>
        <taxon>Pseudomonadota</taxon>
        <taxon>Gammaproteobacteria</taxon>
        <taxon>Alteromonadales</taxon>
        <taxon>Alteromonadaceae</taxon>
        <taxon>Saccharobesus</taxon>
    </lineage>
</organism>
<feature type="transmembrane region" description="Helical" evidence="5">
    <location>
        <begin position="161"/>
        <end position="179"/>
    </location>
</feature>
<dbReference type="OrthoDB" id="2155507at2"/>
<dbReference type="EMBL" id="CP026604">
    <property type="protein sequence ID" value="AWB66756.1"/>
    <property type="molecule type" value="Genomic_DNA"/>
</dbReference>
<sequence length="390" mass="44452">MNFLKNSSIYLAALVSIPIHNFNINLGFMHLKAFQVFTVIFLFSCFLKKQAFIAKGQYPSVFFFICFLCLVVFSSINSITIERSFSLTFALVFCFLFFIASLIFLNNYGLNAFIKPLIYTGSLYALWGAAQLILFFLGFPAHVNFEAWDVVPRVPYFSSENVHAAFAVITALCALFVLLEERNIVVGGLFVLNVVGLVATGTRGAMLMFSISALIILIKYFISVPKSRLILGIFSCFVILGVIFFWDILFIRFNSLGSGDDGTSRVRLHHFEEIYHYFIDNVHTGVGLGGSPILASTNHDLHNVFLMVLFEAGIYSFFMYVLLISYCLYYYFCNVSSRRKDNRLFLVLVLFIAVWGQAMFEPSTYFFHLYLSLALIMYKPELLKNENNYS</sequence>
<feature type="transmembrane region" description="Helical" evidence="5">
    <location>
        <begin position="117"/>
        <end position="141"/>
    </location>
</feature>
<accession>A0A2S0VRB2</accession>
<keyword evidence="4 5" id="KW-0472">Membrane</keyword>
<feature type="transmembrane region" description="Helical" evidence="5">
    <location>
        <begin position="344"/>
        <end position="360"/>
    </location>
</feature>
<dbReference type="GO" id="GO:0016020">
    <property type="term" value="C:membrane"/>
    <property type="evidence" value="ECO:0007669"/>
    <property type="project" value="UniProtKB-SubCell"/>
</dbReference>
<feature type="transmembrane region" description="Helical" evidence="5">
    <location>
        <begin position="229"/>
        <end position="251"/>
    </location>
</feature>
<evidence type="ECO:0000313" key="8">
    <source>
        <dbReference type="Proteomes" id="UP000244441"/>
    </source>
</evidence>
<protein>
    <recommendedName>
        <fullName evidence="6">O-antigen ligase-related domain-containing protein</fullName>
    </recommendedName>
</protein>
<gene>
    <name evidence="7" type="ORF">C2869_10110</name>
</gene>
<feature type="transmembrane region" description="Helical" evidence="5">
    <location>
        <begin position="59"/>
        <end position="79"/>
    </location>
</feature>
<name>A0A2S0VRB2_9ALTE</name>
<evidence type="ECO:0000256" key="3">
    <source>
        <dbReference type="ARBA" id="ARBA00022989"/>
    </source>
</evidence>
<dbReference type="KEGG" id="cate:C2869_10110"/>
<dbReference type="PANTHER" id="PTHR37422">
    <property type="entry name" value="TEICHURONIC ACID BIOSYNTHESIS PROTEIN TUAE"/>
    <property type="match status" value="1"/>
</dbReference>
<dbReference type="InterPro" id="IPR051533">
    <property type="entry name" value="WaaL-like"/>
</dbReference>
<dbReference type="InterPro" id="IPR007016">
    <property type="entry name" value="O-antigen_ligase-rel_domated"/>
</dbReference>
<evidence type="ECO:0000256" key="5">
    <source>
        <dbReference type="SAM" id="Phobius"/>
    </source>
</evidence>
<proteinExistence type="predicted"/>
<evidence type="ECO:0000313" key="7">
    <source>
        <dbReference type="EMBL" id="AWB66756.1"/>
    </source>
</evidence>
<feature type="transmembrane region" description="Helical" evidence="5">
    <location>
        <begin position="205"/>
        <end position="222"/>
    </location>
</feature>
<dbReference type="Pfam" id="PF04932">
    <property type="entry name" value="Wzy_C"/>
    <property type="match status" value="1"/>
</dbReference>
<feature type="transmembrane region" description="Helical" evidence="5">
    <location>
        <begin position="28"/>
        <end position="47"/>
    </location>
</feature>
<feature type="transmembrane region" description="Helical" evidence="5">
    <location>
        <begin position="304"/>
        <end position="332"/>
    </location>
</feature>
<dbReference type="RefSeq" id="WP_108602812.1">
    <property type="nucleotide sequence ID" value="NZ_CP026604.1"/>
</dbReference>
<evidence type="ECO:0000259" key="6">
    <source>
        <dbReference type="Pfam" id="PF04932"/>
    </source>
</evidence>
<feature type="transmembrane region" description="Helical" evidence="5">
    <location>
        <begin position="85"/>
        <end position="105"/>
    </location>
</feature>
<feature type="domain" description="O-antigen ligase-related" evidence="6">
    <location>
        <begin position="189"/>
        <end position="320"/>
    </location>
</feature>
<dbReference type="AlphaFoldDB" id="A0A2S0VRB2"/>
<feature type="transmembrane region" description="Helical" evidence="5">
    <location>
        <begin position="184"/>
        <end position="199"/>
    </location>
</feature>
<evidence type="ECO:0000256" key="1">
    <source>
        <dbReference type="ARBA" id="ARBA00004141"/>
    </source>
</evidence>
<dbReference type="Proteomes" id="UP000244441">
    <property type="component" value="Chromosome"/>
</dbReference>
<evidence type="ECO:0000256" key="2">
    <source>
        <dbReference type="ARBA" id="ARBA00022692"/>
    </source>
</evidence>
<keyword evidence="8" id="KW-1185">Reference proteome</keyword>